<dbReference type="SUPFAM" id="SSF54928">
    <property type="entry name" value="RNA-binding domain, RBD"/>
    <property type="match status" value="1"/>
</dbReference>
<dbReference type="WBParaSite" id="PSAMB.scaffold19319size829.g37842.t1">
    <property type="protein sequence ID" value="PSAMB.scaffold19319size829.g37842.t1"/>
    <property type="gene ID" value="PSAMB.scaffold19319size829.g37842"/>
</dbReference>
<dbReference type="InterPro" id="IPR000504">
    <property type="entry name" value="RRM_dom"/>
</dbReference>
<dbReference type="Proteomes" id="UP000887566">
    <property type="component" value="Unplaced"/>
</dbReference>
<keyword evidence="1" id="KW-0694">RNA-binding</keyword>
<organism evidence="4 5">
    <name type="scientific">Plectus sambesii</name>
    <dbReference type="NCBI Taxonomy" id="2011161"/>
    <lineage>
        <taxon>Eukaryota</taxon>
        <taxon>Metazoa</taxon>
        <taxon>Ecdysozoa</taxon>
        <taxon>Nematoda</taxon>
        <taxon>Chromadorea</taxon>
        <taxon>Plectida</taxon>
        <taxon>Plectina</taxon>
        <taxon>Plectoidea</taxon>
        <taxon>Plectidae</taxon>
        <taxon>Plectus</taxon>
    </lineage>
</organism>
<dbReference type="InterPro" id="IPR045850">
    <property type="entry name" value="TRM2_met"/>
</dbReference>
<reference evidence="5" key="1">
    <citation type="submission" date="2022-11" db="UniProtKB">
        <authorList>
            <consortium name="WormBaseParasite"/>
        </authorList>
    </citation>
    <scope>IDENTIFICATION</scope>
</reference>
<dbReference type="InterPro" id="IPR012677">
    <property type="entry name" value="Nucleotide-bd_a/b_plait_sf"/>
</dbReference>
<evidence type="ECO:0000259" key="3">
    <source>
        <dbReference type="PROSITE" id="PS50102"/>
    </source>
</evidence>
<evidence type="ECO:0000256" key="2">
    <source>
        <dbReference type="SAM" id="MobiDB-lite"/>
    </source>
</evidence>
<evidence type="ECO:0000256" key="1">
    <source>
        <dbReference type="PROSITE-ProRule" id="PRU00176"/>
    </source>
</evidence>
<proteinExistence type="predicted"/>
<dbReference type="AlphaFoldDB" id="A0A914VGM5"/>
<dbReference type="GO" id="GO:0003723">
    <property type="term" value="F:RNA binding"/>
    <property type="evidence" value="ECO:0007669"/>
    <property type="project" value="UniProtKB-UniRule"/>
</dbReference>
<sequence>HGEGSEFRVQLQNLSPYISHKQLRNMLLKKLDMTPKNLKKIRLMRDTAYINFDTEESADNAVNVLNGLTLKSKQVIAKRIGAAPSVRKPARTTVHTQSKGETENKNARDTVTPLWNMPYEEQLKMKHNDAETLTSSLLKQFK</sequence>
<name>A0A914VGM5_9BILA</name>
<feature type="region of interest" description="Disordered" evidence="2">
    <location>
        <begin position="84"/>
        <end position="110"/>
    </location>
</feature>
<keyword evidence="4" id="KW-1185">Reference proteome</keyword>
<evidence type="ECO:0000313" key="4">
    <source>
        <dbReference type="Proteomes" id="UP000887566"/>
    </source>
</evidence>
<dbReference type="PROSITE" id="PS50102">
    <property type="entry name" value="RRM"/>
    <property type="match status" value="1"/>
</dbReference>
<protein>
    <submittedName>
        <fullName evidence="5">RRM domain-containing protein</fullName>
    </submittedName>
</protein>
<dbReference type="PANTHER" id="PTHR45904">
    <property type="entry name" value="TRNA (URACIL-5-)-METHYLTRANSFERASE"/>
    <property type="match status" value="1"/>
</dbReference>
<dbReference type="Gene3D" id="3.30.70.330">
    <property type="match status" value="1"/>
</dbReference>
<dbReference type="Pfam" id="PF00076">
    <property type="entry name" value="RRM_1"/>
    <property type="match status" value="1"/>
</dbReference>
<dbReference type="SMART" id="SM00360">
    <property type="entry name" value="RRM"/>
    <property type="match status" value="1"/>
</dbReference>
<feature type="domain" description="RRM" evidence="3">
    <location>
        <begin position="7"/>
        <end position="82"/>
    </location>
</feature>
<feature type="compositionally biased region" description="Basic and acidic residues" evidence="2">
    <location>
        <begin position="98"/>
        <end position="108"/>
    </location>
</feature>
<dbReference type="InterPro" id="IPR035979">
    <property type="entry name" value="RBD_domain_sf"/>
</dbReference>
<accession>A0A914VGM5</accession>
<dbReference type="PANTHER" id="PTHR45904:SF2">
    <property type="entry name" value="TRNA (URACIL-5-)-METHYLTRANSFERASE HOMOLOG A"/>
    <property type="match status" value="1"/>
</dbReference>
<evidence type="ECO:0000313" key="5">
    <source>
        <dbReference type="WBParaSite" id="PSAMB.scaffold19319size829.g37842.t1"/>
    </source>
</evidence>